<keyword evidence="2" id="KW-1185">Reference proteome</keyword>
<name>A0A0N7LNL4_9RHOB</name>
<proteinExistence type="predicted"/>
<reference evidence="2" key="1">
    <citation type="submission" date="2015-09" db="EMBL/GenBank/DDBJ databases">
        <authorList>
            <person name="Rodrigo-Torres L."/>
            <person name="Arahal D.R."/>
        </authorList>
    </citation>
    <scope>NUCLEOTIDE SEQUENCE [LARGE SCALE GENOMIC DNA]</scope>
    <source>
        <strain evidence="2">CECT 4293</strain>
    </source>
</reference>
<gene>
    <name evidence="1" type="ORF">RUM4293_01637</name>
</gene>
<dbReference type="Proteomes" id="UP000050786">
    <property type="component" value="Unassembled WGS sequence"/>
</dbReference>
<evidence type="ECO:0000313" key="1">
    <source>
        <dbReference type="EMBL" id="CUH42748.1"/>
    </source>
</evidence>
<protein>
    <submittedName>
        <fullName evidence="1">Uncharacterized protein</fullName>
    </submittedName>
</protein>
<evidence type="ECO:0000313" key="2">
    <source>
        <dbReference type="Proteomes" id="UP000050786"/>
    </source>
</evidence>
<sequence>MEFLPLMACVHSITKFKLSCARTLFEKVLLITFTIYLTRSSSVRLLGTAPTAITNLFCLGSIDN</sequence>
<accession>A0A0N7LNL4</accession>
<organism evidence="1 2">
    <name type="scientific">Ruegeria atlantica</name>
    <dbReference type="NCBI Taxonomy" id="81569"/>
    <lineage>
        <taxon>Bacteria</taxon>
        <taxon>Pseudomonadati</taxon>
        <taxon>Pseudomonadota</taxon>
        <taxon>Alphaproteobacteria</taxon>
        <taxon>Rhodobacterales</taxon>
        <taxon>Roseobacteraceae</taxon>
        <taxon>Ruegeria</taxon>
    </lineage>
</organism>
<dbReference type="AlphaFoldDB" id="A0A0N7LNL4"/>
<dbReference type="EMBL" id="CYPS01000026">
    <property type="protein sequence ID" value="CUH42748.1"/>
    <property type="molecule type" value="Genomic_DNA"/>
</dbReference>